<dbReference type="GO" id="GO:0046872">
    <property type="term" value="F:metal ion binding"/>
    <property type="evidence" value="ECO:0007669"/>
    <property type="project" value="UniProtKB-KW"/>
</dbReference>
<feature type="domain" description="Fructose-1-6-bisphosphatase class 1 C-terminal" evidence="10">
    <location>
        <begin position="245"/>
        <end position="366"/>
    </location>
</feature>
<dbReference type="PIRSF" id="PIRSF000904">
    <property type="entry name" value="FBPtase_SBPase"/>
    <property type="match status" value="1"/>
</dbReference>
<dbReference type="InterPro" id="IPR033391">
    <property type="entry name" value="FBPase_N"/>
</dbReference>
<proteinExistence type="inferred from homology"/>
<evidence type="ECO:0000256" key="4">
    <source>
        <dbReference type="ARBA" id="ARBA00022723"/>
    </source>
</evidence>
<reference evidence="11 12" key="1">
    <citation type="journal article" date="2013" name="BMC Genomics">
        <title>Reconstruction of the lipid metabolism for the microalga Monoraphidium neglectum from its genome sequence reveals characteristics suitable for biofuel production.</title>
        <authorList>
            <person name="Bogen C."/>
            <person name="Al-Dilaimi A."/>
            <person name="Albersmeier A."/>
            <person name="Wichmann J."/>
            <person name="Grundmann M."/>
            <person name="Rupp O."/>
            <person name="Lauersen K.J."/>
            <person name="Blifernez-Klassen O."/>
            <person name="Kalinowski J."/>
            <person name="Goesmann A."/>
            <person name="Mussgnug J.H."/>
            <person name="Kruse O."/>
        </authorList>
    </citation>
    <scope>NUCLEOTIDE SEQUENCE [LARGE SCALE GENOMIC DNA]</scope>
    <source>
        <strain evidence="11 12">SAG 48.87</strain>
    </source>
</reference>
<dbReference type="InterPro" id="IPR023079">
    <property type="entry name" value="SBPase"/>
</dbReference>
<keyword evidence="5" id="KW-0378">Hydrolase</keyword>
<dbReference type="InterPro" id="IPR000146">
    <property type="entry name" value="FBPase_class-1"/>
</dbReference>
<keyword evidence="6" id="KW-0460">Magnesium</keyword>
<evidence type="ECO:0008006" key="13">
    <source>
        <dbReference type="Google" id="ProtNLM"/>
    </source>
</evidence>
<dbReference type="STRING" id="145388.A0A0D2MV39"/>
<name>A0A0D2MV39_9CHLO</name>
<evidence type="ECO:0000256" key="1">
    <source>
        <dbReference type="ARBA" id="ARBA00001946"/>
    </source>
</evidence>
<organism evidence="11 12">
    <name type="scientific">Monoraphidium neglectum</name>
    <dbReference type="NCBI Taxonomy" id="145388"/>
    <lineage>
        <taxon>Eukaryota</taxon>
        <taxon>Viridiplantae</taxon>
        <taxon>Chlorophyta</taxon>
        <taxon>core chlorophytes</taxon>
        <taxon>Chlorophyceae</taxon>
        <taxon>CS clade</taxon>
        <taxon>Sphaeropleales</taxon>
        <taxon>Selenastraceae</taxon>
        <taxon>Monoraphidium</taxon>
    </lineage>
</organism>
<dbReference type="PROSITE" id="PS00124">
    <property type="entry name" value="FBPASE"/>
    <property type="match status" value="1"/>
</dbReference>
<evidence type="ECO:0000256" key="2">
    <source>
        <dbReference type="ARBA" id="ARBA00005215"/>
    </source>
</evidence>
<dbReference type="GO" id="GO:0030388">
    <property type="term" value="P:fructose 1,6-bisphosphate metabolic process"/>
    <property type="evidence" value="ECO:0007669"/>
    <property type="project" value="TreeGrafter"/>
</dbReference>
<accession>A0A0D2MV39</accession>
<feature type="domain" description="Fructose-1-6-bisphosphatase class I N-terminal" evidence="9">
    <location>
        <begin position="34"/>
        <end position="173"/>
    </location>
</feature>
<dbReference type="GO" id="GO:0005986">
    <property type="term" value="P:sucrose biosynthetic process"/>
    <property type="evidence" value="ECO:0007669"/>
    <property type="project" value="TreeGrafter"/>
</dbReference>
<dbReference type="Gene3D" id="3.30.540.10">
    <property type="entry name" value="Fructose-1,6-Bisphosphatase, subunit A, domain 1"/>
    <property type="match status" value="1"/>
</dbReference>
<dbReference type="KEGG" id="mng:MNEG_3567"/>
<dbReference type="RefSeq" id="XP_013903406.1">
    <property type="nucleotide sequence ID" value="XM_014047952.1"/>
</dbReference>
<feature type="region of interest" description="Disordered" evidence="8">
    <location>
        <begin position="185"/>
        <end position="229"/>
    </location>
</feature>
<comment type="similarity">
    <text evidence="3">Belongs to the FBPase class 1 family.</text>
</comment>
<gene>
    <name evidence="11" type="ORF">MNEG_3567</name>
</gene>
<dbReference type="GO" id="GO:0005737">
    <property type="term" value="C:cytoplasm"/>
    <property type="evidence" value="ECO:0007669"/>
    <property type="project" value="TreeGrafter"/>
</dbReference>
<keyword evidence="4" id="KW-0479">Metal-binding</keyword>
<evidence type="ECO:0000259" key="9">
    <source>
        <dbReference type="Pfam" id="PF00316"/>
    </source>
</evidence>
<dbReference type="GO" id="GO:0006094">
    <property type="term" value="P:gluconeogenesis"/>
    <property type="evidence" value="ECO:0007669"/>
    <property type="project" value="TreeGrafter"/>
</dbReference>
<evidence type="ECO:0000313" key="12">
    <source>
        <dbReference type="Proteomes" id="UP000054498"/>
    </source>
</evidence>
<dbReference type="InterPro" id="IPR020548">
    <property type="entry name" value="Fructose_bisphosphatase_AS"/>
</dbReference>
<evidence type="ECO:0000256" key="6">
    <source>
        <dbReference type="ARBA" id="ARBA00022842"/>
    </source>
</evidence>
<dbReference type="Pfam" id="PF00316">
    <property type="entry name" value="FBPase"/>
    <property type="match status" value="1"/>
</dbReference>
<dbReference type="EMBL" id="KK100673">
    <property type="protein sequence ID" value="KIZ04387.1"/>
    <property type="molecule type" value="Genomic_DNA"/>
</dbReference>
<dbReference type="PANTHER" id="PTHR11556:SF35">
    <property type="entry name" value="SEDOHEPTULOSE-1,7-BISPHOSPHATASE, CHLOROPLASTIC"/>
    <property type="match status" value="1"/>
</dbReference>
<dbReference type="AlphaFoldDB" id="A0A0D2MV39"/>
<dbReference type="PRINTS" id="PR01958">
    <property type="entry name" value="S17BPHPHTASE"/>
</dbReference>
<evidence type="ECO:0000256" key="3">
    <source>
        <dbReference type="ARBA" id="ARBA00010941"/>
    </source>
</evidence>
<evidence type="ECO:0000259" key="10">
    <source>
        <dbReference type="Pfam" id="PF18913"/>
    </source>
</evidence>
<dbReference type="GO" id="GO:0006002">
    <property type="term" value="P:fructose 6-phosphate metabolic process"/>
    <property type="evidence" value="ECO:0007669"/>
    <property type="project" value="TreeGrafter"/>
</dbReference>
<dbReference type="Gene3D" id="3.40.190.80">
    <property type="match status" value="1"/>
</dbReference>
<dbReference type="Proteomes" id="UP000054498">
    <property type="component" value="Unassembled WGS sequence"/>
</dbReference>
<evidence type="ECO:0000313" key="11">
    <source>
        <dbReference type="EMBL" id="KIZ04387.1"/>
    </source>
</evidence>
<comment type="pathway">
    <text evidence="2">Carbohydrate biosynthesis; Calvin cycle.</text>
</comment>
<sequence>MATLSTDVAPAGATPAPSIAAPGATLAQALQAAAVEPKLAEIITCLADCVGEIGEALRSKDFEQAGSTNSFGDEQLEADLYADGIIFRRLRSCGAAASASSEETTDIVPLGGSGYSVAFDPLDGSSIVDANFAVGSIFGVWPGPTPLGQTGRDQAAAMYSVYGPRTMLVVAYSDANGNKLVQQYVQSTHHQQQQQRQDEQQQQQQQQEQEQQQQQPGAAGERQECSSSGRPAEWTLQRVYAGLRHTKIIAPANLRAAADNAAYRQLVEAWIDGGYKLRYSGGMVPDVHHILAKGGGVFCNPASPESPAKLRLLYECAPLSFVIEAAGGASFCGRGSVLDLPIRDTGAKTTIAVGTKEDVGKCLEAMSASPAP</sequence>
<dbReference type="HAMAP" id="MF_01855">
    <property type="entry name" value="FBPase_class1"/>
    <property type="match status" value="1"/>
</dbReference>
<dbReference type="InterPro" id="IPR044015">
    <property type="entry name" value="FBPase_C_dom"/>
</dbReference>
<feature type="compositionally biased region" description="Low complexity" evidence="8">
    <location>
        <begin position="191"/>
        <end position="215"/>
    </location>
</feature>
<evidence type="ECO:0000256" key="5">
    <source>
        <dbReference type="ARBA" id="ARBA00022801"/>
    </source>
</evidence>
<dbReference type="PANTHER" id="PTHR11556">
    <property type="entry name" value="FRUCTOSE-1,6-BISPHOSPHATASE-RELATED"/>
    <property type="match status" value="1"/>
</dbReference>
<protein>
    <recommendedName>
        <fullName evidence="13">Fructose-bisphosphatase</fullName>
    </recommendedName>
</protein>
<dbReference type="OrthoDB" id="10256725at2759"/>
<dbReference type="SUPFAM" id="SSF56655">
    <property type="entry name" value="Carbohydrate phosphatase"/>
    <property type="match status" value="2"/>
</dbReference>
<dbReference type="Pfam" id="PF18913">
    <property type="entry name" value="FBPase_C"/>
    <property type="match status" value="1"/>
</dbReference>
<comment type="cofactor">
    <cofactor evidence="1">
        <name>Mg(2+)</name>
        <dbReference type="ChEBI" id="CHEBI:18420"/>
    </cofactor>
</comment>
<keyword evidence="12" id="KW-1185">Reference proteome</keyword>
<dbReference type="GO" id="GO:0042132">
    <property type="term" value="F:fructose 1,6-bisphosphate 1-phosphatase activity"/>
    <property type="evidence" value="ECO:0007669"/>
    <property type="project" value="TreeGrafter"/>
</dbReference>
<keyword evidence="7" id="KW-0119">Carbohydrate metabolism</keyword>
<dbReference type="GeneID" id="25736445"/>
<dbReference type="GO" id="GO:0006000">
    <property type="term" value="P:fructose metabolic process"/>
    <property type="evidence" value="ECO:0007669"/>
    <property type="project" value="TreeGrafter"/>
</dbReference>
<evidence type="ECO:0000256" key="7">
    <source>
        <dbReference type="ARBA" id="ARBA00023277"/>
    </source>
</evidence>
<evidence type="ECO:0000256" key="8">
    <source>
        <dbReference type="SAM" id="MobiDB-lite"/>
    </source>
</evidence>